<feature type="region of interest" description="Disordered" evidence="1">
    <location>
        <begin position="37"/>
        <end position="56"/>
    </location>
</feature>
<comment type="caution">
    <text evidence="2">The sequence shown here is derived from an EMBL/GenBank/DDBJ whole genome shotgun (WGS) entry which is preliminary data.</text>
</comment>
<accession>A0A2K3N294</accession>
<proteinExistence type="predicted"/>
<evidence type="ECO:0000313" key="3">
    <source>
        <dbReference type="Proteomes" id="UP000236291"/>
    </source>
</evidence>
<evidence type="ECO:0000313" key="2">
    <source>
        <dbReference type="EMBL" id="PNX97180.1"/>
    </source>
</evidence>
<dbReference type="EMBL" id="ASHM01015280">
    <property type="protein sequence ID" value="PNX97180.1"/>
    <property type="molecule type" value="Genomic_DNA"/>
</dbReference>
<evidence type="ECO:0000256" key="1">
    <source>
        <dbReference type="SAM" id="MobiDB-lite"/>
    </source>
</evidence>
<organism evidence="2 3">
    <name type="scientific">Trifolium pratense</name>
    <name type="common">Red clover</name>
    <dbReference type="NCBI Taxonomy" id="57577"/>
    <lineage>
        <taxon>Eukaryota</taxon>
        <taxon>Viridiplantae</taxon>
        <taxon>Streptophyta</taxon>
        <taxon>Embryophyta</taxon>
        <taxon>Tracheophyta</taxon>
        <taxon>Spermatophyta</taxon>
        <taxon>Magnoliopsida</taxon>
        <taxon>eudicotyledons</taxon>
        <taxon>Gunneridae</taxon>
        <taxon>Pentapetalae</taxon>
        <taxon>rosids</taxon>
        <taxon>fabids</taxon>
        <taxon>Fabales</taxon>
        <taxon>Fabaceae</taxon>
        <taxon>Papilionoideae</taxon>
        <taxon>50 kb inversion clade</taxon>
        <taxon>NPAAA clade</taxon>
        <taxon>Hologalegina</taxon>
        <taxon>IRL clade</taxon>
        <taxon>Trifolieae</taxon>
        <taxon>Trifolium</taxon>
    </lineage>
</organism>
<name>A0A2K3N294_TRIPR</name>
<sequence>MVAAAPSSPRSSSPCIYFFPNGEPSFDVVGGRQMENEVEESKKARTRTLIGCSQHP</sequence>
<reference evidence="2 3" key="2">
    <citation type="journal article" date="2017" name="Front. Plant Sci.">
        <title>Gene Classification and Mining of Molecular Markers Useful in Red Clover (Trifolium pratense) Breeding.</title>
        <authorList>
            <person name="Istvanek J."/>
            <person name="Dluhosova J."/>
            <person name="Dluhos P."/>
            <person name="Patkova L."/>
            <person name="Nedelnik J."/>
            <person name="Repkova J."/>
        </authorList>
    </citation>
    <scope>NUCLEOTIDE SEQUENCE [LARGE SCALE GENOMIC DNA]</scope>
    <source>
        <strain evidence="3">cv. Tatra</strain>
        <tissue evidence="2">Young leaves</tissue>
    </source>
</reference>
<dbReference type="AlphaFoldDB" id="A0A2K3N294"/>
<gene>
    <name evidence="2" type="ORF">L195_g020405</name>
</gene>
<reference evidence="2 3" key="1">
    <citation type="journal article" date="2014" name="Am. J. Bot.">
        <title>Genome assembly and annotation for red clover (Trifolium pratense; Fabaceae).</title>
        <authorList>
            <person name="Istvanek J."/>
            <person name="Jaros M."/>
            <person name="Krenek A."/>
            <person name="Repkova J."/>
        </authorList>
    </citation>
    <scope>NUCLEOTIDE SEQUENCE [LARGE SCALE GENOMIC DNA]</scope>
    <source>
        <strain evidence="3">cv. Tatra</strain>
        <tissue evidence="2">Young leaves</tissue>
    </source>
</reference>
<dbReference type="Proteomes" id="UP000236291">
    <property type="component" value="Unassembled WGS sequence"/>
</dbReference>
<protein>
    <submittedName>
        <fullName evidence="2">Uncharacterized protein</fullName>
    </submittedName>
</protein>